<dbReference type="InterPro" id="IPR055247">
    <property type="entry name" value="InsJ-like_HTH"/>
</dbReference>
<dbReference type="GO" id="GO:0043565">
    <property type="term" value="F:sequence-specific DNA binding"/>
    <property type="evidence" value="ECO:0007669"/>
    <property type="project" value="InterPro"/>
</dbReference>
<dbReference type="Pfam" id="PF13276">
    <property type="entry name" value="HTH_21"/>
    <property type="match status" value="1"/>
</dbReference>
<dbReference type="NCBIfam" id="NF033516">
    <property type="entry name" value="transpos_IS3"/>
    <property type="match status" value="1"/>
</dbReference>
<dbReference type="RefSeq" id="WP_368775037.1">
    <property type="nucleotide sequence ID" value="NZ_CP162911.1"/>
</dbReference>
<dbReference type="Pfam" id="PF13518">
    <property type="entry name" value="HTH_28"/>
    <property type="match status" value="1"/>
</dbReference>
<evidence type="ECO:0000313" key="3">
    <source>
        <dbReference type="EMBL" id="XDL62722.1"/>
    </source>
</evidence>
<name>A0AB39J9P1_9BACI</name>
<dbReference type="PANTHER" id="PTHR46889:SF7">
    <property type="entry name" value="TRANSPOSASE FOR INSERTION SEQUENCE ELEMENT IS904"/>
    <property type="match status" value="1"/>
</dbReference>
<feature type="domain" description="Integrase catalytic" evidence="2">
    <location>
        <begin position="284"/>
        <end position="446"/>
    </location>
</feature>
<dbReference type="AlphaFoldDB" id="A0AB39J9P1"/>
<comment type="function">
    <text evidence="1">Involved in the transposition of the insertion sequence.</text>
</comment>
<dbReference type="SUPFAM" id="SSF48295">
    <property type="entry name" value="TrpR-like"/>
    <property type="match status" value="1"/>
</dbReference>
<proteinExistence type="predicted"/>
<dbReference type="InterPro" id="IPR012337">
    <property type="entry name" value="RNaseH-like_sf"/>
</dbReference>
<dbReference type="GO" id="GO:0015074">
    <property type="term" value="P:DNA integration"/>
    <property type="evidence" value="ECO:0007669"/>
    <property type="project" value="InterPro"/>
</dbReference>
<dbReference type="PROSITE" id="PS50994">
    <property type="entry name" value="INTEGRASE"/>
    <property type="match status" value="1"/>
</dbReference>
<dbReference type="InterPro" id="IPR036397">
    <property type="entry name" value="RNaseH_sf"/>
</dbReference>
<dbReference type="SUPFAM" id="SSF46689">
    <property type="entry name" value="Homeodomain-like"/>
    <property type="match status" value="1"/>
</dbReference>
<dbReference type="SUPFAM" id="SSF53098">
    <property type="entry name" value="Ribonuclease H-like"/>
    <property type="match status" value="1"/>
</dbReference>
<evidence type="ECO:0000256" key="1">
    <source>
        <dbReference type="ARBA" id="ARBA00002286"/>
    </source>
</evidence>
<dbReference type="InterPro" id="IPR010921">
    <property type="entry name" value="Trp_repressor/repl_initiator"/>
</dbReference>
<dbReference type="Pfam" id="PF13333">
    <property type="entry name" value="rve_2"/>
    <property type="match status" value="1"/>
</dbReference>
<dbReference type="InterPro" id="IPR001584">
    <property type="entry name" value="Integrase_cat-core"/>
</dbReference>
<dbReference type="Pfam" id="PF00665">
    <property type="entry name" value="rve"/>
    <property type="match status" value="1"/>
</dbReference>
<protein>
    <submittedName>
        <fullName evidence="3">IS3 family transposase</fullName>
    </submittedName>
</protein>
<reference evidence="3" key="1">
    <citation type="submission" date="2024-07" db="EMBL/GenBank/DDBJ databases">
        <authorList>
            <person name="Wang K."/>
            <person name="Liang S."/>
            <person name="Wang S."/>
        </authorList>
    </citation>
    <scope>NUCLEOTIDE SEQUENCE</scope>
    <source>
        <strain evidence="3">KW1</strain>
    </source>
</reference>
<dbReference type="InterPro" id="IPR048020">
    <property type="entry name" value="Transpos_IS3"/>
</dbReference>
<dbReference type="EMBL" id="CP162911">
    <property type="protein sequence ID" value="XDL62722.1"/>
    <property type="molecule type" value="Genomic_DNA"/>
</dbReference>
<dbReference type="InterPro" id="IPR025948">
    <property type="entry name" value="HTH-like_dom"/>
</dbReference>
<dbReference type="Gene3D" id="3.30.420.10">
    <property type="entry name" value="Ribonuclease H-like superfamily/Ribonuclease H"/>
    <property type="match status" value="1"/>
</dbReference>
<gene>
    <name evidence="3" type="ORF">AB4922_07190</name>
</gene>
<dbReference type="InterPro" id="IPR009057">
    <property type="entry name" value="Homeodomain-like_sf"/>
</dbReference>
<sequence>MAKFTIEDKIKAVKRYLIDREPLLGIAKQIGVHKSILQYWVRKYQYHGEKAFSKSYTNYPVQYKLDVLDYMNEHGTSILETAALFNLPSDTTLWNWKRILKTQGVDALQSKKKGRLSMKKKTGKQDITKGSMEALQAEVEHLRMENEYFKKVECLSSKQGTITKQDKAQVVYDLRHQYPVKSLLKLACIPRSTYYYLIKHLDRPDQDVELKKMIQTIYQEHQGRYGYRRIRDELINRGQKVNHKKVQRIMKVLGLKCMVRVKKYRSYRGTVNKIAPNILARHFQADRPNEKWVTDITEFKLFGQKLYLSPILDLFNGEIITYTVGSRPVYSLVSTMLHQAFNRLDEDEKPMIHSDQGWHYQMKQYRHDLKKRGITQSMSRKGNCYDNAVIENFFGILKSEFLYLKKFENIEHFKQELEQYIDYYNHTRIKTKLKGMSPIQYRTHASKAVS</sequence>
<organism evidence="3">
    <name type="scientific">Bacillus aerius</name>
    <dbReference type="NCBI Taxonomy" id="293388"/>
    <lineage>
        <taxon>Bacteria</taxon>
        <taxon>Bacillati</taxon>
        <taxon>Bacillota</taxon>
        <taxon>Bacilli</taxon>
        <taxon>Bacillales</taxon>
        <taxon>Bacillaceae</taxon>
        <taxon>Bacillus</taxon>
    </lineage>
</organism>
<accession>A0AB39J9P1</accession>
<evidence type="ECO:0000259" key="2">
    <source>
        <dbReference type="PROSITE" id="PS50994"/>
    </source>
</evidence>
<dbReference type="PANTHER" id="PTHR46889">
    <property type="entry name" value="TRANSPOSASE INSF FOR INSERTION SEQUENCE IS3B-RELATED"/>
    <property type="match status" value="1"/>
</dbReference>
<dbReference type="InterPro" id="IPR050900">
    <property type="entry name" value="Transposase_IS3/IS150/IS904"/>
</dbReference>